<evidence type="ECO:0000256" key="4">
    <source>
        <dbReference type="ARBA" id="ARBA00048819"/>
    </source>
</evidence>
<dbReference type="EMBL" id="JACNJN010000068">
    <property type="protein sequence ID" value="MBC8334471.1"/>
    <property type="molecule type" value="Genomic_DNA"/>
</dbReference>
<dbReference type="GO" id="GO:0042398">
    <property type="term" value="P:modified amino acid biosynthetic process"/>
    <property type="evidence" value="ECO:0007669"/>
    <property type="project" value="InterPro"/>
</dbReference>
<dbReference type="PANTHER" id="PTHR36510:SF1">
    <property type="entry name" value="GLUTAMATE--CYSTEINE LIGASE 2-RELATED"/>
    <property type="match status" value="1"/>
</dbReference>
<dbReference type="NCBIfam" id="TIGR02050">
    <property type="entry name" value="gshA_cyan_rel"/>
    <property type="match status" value="1"/>
</dbReference>
<protein>
    <recommendedName>
        <fullName evidence="5">Putative glutamate--cysteine ligase 2</fullName>
        <ecNumber evidence="5">6.3.2.2</ecNumber>
    </recommendedName>
    <alternativeName>
        <fullName evidence="5">Gamma-glutamylcysteine synthetase 2</fullName>
        <shortName evidence="5">GCS 2</shortName>
        <shortName evidence="5">Gamma-GCS 2</shortName>
    </alternativeName>
</protein>
<dbReference type="SUPFAM" id="SSF55931">
    <property type="entry name" value="Glutamine synthetase/guanido kinase"/>
    <property type="match status" value="1"/>
</dbReference>
<evidence type="ECO:0000256" key="3">
    <source>
        <dbReference type="ARBA" id="ARBA00022840"/>
    </source>
</evidence>
<comment type="catalytic activity">
    <reaction evidence="4 5">
        <text>L-cysteine + L-glutamate + ATP = gamma-L-glutamyl-L-cysteine + ADP + phosphate + H(+)</text>
        <dbReference type="Rhea" id="RHEA:13285"/>
        <dbReference type="ChEBI" id="CHEBI:15378"/>
        <dbReference type="ChEBI" id="CHEBI:29985"/>
        <dbReference type="ChEBI" id="CHEBI:30616"/>
        <dbReference type="ChEBI" id="CHEBI:35235"/>
        <dbReference type="ChEBI" id="CHEBI:43474"/>
        <dbReference type="ChEBI" id="CHEBI:58173"/>
        <dbReference type="ChEBI" id="CHEBI:456216"/>
        <dbReference type="EC" id="6.3.2.2"/>
    </reaction>
</comment>
<dbReference type="EC" id="6.3.2.2" evidence="5"/>
<dbReference type="GO" id="GO:0004357">
    <property type="term" value="F:glutamate-cysteine ligase activity"/>
    <property type="evidence" value="ECO:0007669"/>
    <property type="project" value="UniProtKB-EC"/>
</dbReference>
<dbReference type="GO" id="GO:0005524">
    <property type="term" value="F:ATP binding"/>
    <property type="evidence" value="ECO:0007669"/>
    <property type="project" value="UniProtKB-KW"/>
</dbReference>
<evidence type="ECO:0000313" key="6">
    <source>
        <dbReference type="EMBL" id="MBC8334471.1"/>
    </source>
</evidence>
<comment type="function">
    <text evidence="5">ATP-dependent carboxylate-amine ligase which exhibits weak glutamate--cysteine ligase activity.</text>
</comment>
<name>A0A8J6NKC3_9CHLR</name>
<keyword evidence="2 5" id="KW-0547">Nucleotide-binding</keyword>
<dbReference type="Gene3D" id="3.30.590.20">
    <property type="match status" value="1"/>
</dbReference>
<dbReference type="NCBIfam" id="NF010039">
    <property type="entry name" value="PRK13515.1"/>
    <property type="match status" value="1"/>
</dbReference>
<evidence type="ECO:0000256" key="5">
    <source>
        <dbReference type="HAMAP-Rule" id="MF_01609"/>
    </source>
</evidence>
<dbReference type="InterPro" id="IPR050141">
    <property type="entry name" value="GCL_type2/YbdK_subfam"/>
</dbReference>
<dbReference type="Proteomes" id="UP000614469">
    <property type="component" value="Unassembled WGS sequence"/>
</dbReference>
<evidence type="ECO:0000313" key="7">
    <source>
        <dbReference type="Proteomes" id="UP000614469"/>
    </source>
</evidence>
<dbReference type="AlphaFoldDB" id="A0A8J6NKC3"/>
<dbReference type="HAMAP" id="MF_01609">
    <property type="entry name" value="Glu_cys_ligase_2"/>
    <property type="match status" value="1"/>
</dbReference>
<reference evidence="6 7" key="1">
    <citation type="submission" date="2020-08" db="EMBL/GenBank/DDBJ databases">
        <title>Bridging the membrane lipid divide: bacteria of the FCB group superphylum have the potential to synthesize archaeal ether lipids.</title>
        <authorList>
            <person name="Villanueva L."/>
            <person name="Von Meijenfeldt F.A.B."/>
            <person name="Westbye A.B."/>
            <person name="Yadav S."/>
            <person name="Hopmans E.C."/>
            <person name="Dutilh B.E."/>
            <person name="Sinninghe Damste J.S."/>
        </authorList>
    </citation>
    <scope>NUCLEOTIDE SEQUENCE [LARGE SCALE GENOMIC DNA]</scope>
    <source>
        <strain evidence="6">NIOZ-UU36</strain>
    </source>
</reference>
<accession>A0A8J6NKC3</accession>
<comment type="similarity">
    <text evidence="5">Belongs to the glutamate--cysteine ligase type 2 family. YbdK subfamily.</text>
</comment>
<evidence type="ECO:0000256" key="1">
    <source>
        <dbReference type="ARBA" id="ARBA00022598"/>
    </source>
</evidence>
<proteinExistence type="inferred from homology"/>
<dbReference type="PANTHER" id="PTHR36510">
    <property type="entry name" value="GLUTAMATE--CYSTEINE LIGASE 2-RELATED"/>
    <property type="match status" value="1"/>
</dbReference>
<dbReference type="InterPro" id="IPR014746">
    <property type="entry name" value="Gln_synth/guanido_kin_cat_dom"/>
</dbReference>
<dbReference type="Pfam" id="PF04107">
    <property type="entry name" value="GCS2"/>
    <property type="match status" value="1"/>
</dbReference>
<dbReference type="InterPro" id="IPR011793">
    <property type="entry name" value="YbdK"/>
</dbReference>
<gene>
    <name evidence="6" type="ORF">H8E29_04340</name>
</gene>
<dbReference type="InterPro" id="IPR006336">
    <property type="entry name" value="GCS2"/>
</dbReference>
<sequence>MYGIPLTLGIEEEYQIIHPETRDLHSYVQKLLEEGKLIFPEEELKPEFMQSQIEVGSQVCRNVREIREEVIRLRRMVRLLAEKNGMKIAAASTHPFASWLVQDVNAGERYREVLDRMKGVAERLLIFGMHIHIGFGDGTVNKDRMIEIMNQLRYFLPHILALTTSSPFWQGRNTGLKSYRSVVFEMLPRTGIPPHFESFSEYESLVDTLGKVGSAKDFKGKADATKIWWDVRPHPKFGTLEVRVSDVCTSIDDAVAITALIQALVAKLLLLRKNNMSWRRYRQHHINENKWRAMRYGIHGKLIDFGIKEEVPMNFLALEMLDFVDEVVDDLDSRKEIEHIKTILERGTSADRQIQVYEKAISEGASEAEALIKVVDFLTTETMRGV</sequence>
<keyword evidence="3 5" id="KW-0067">ATP-binding</keyword>
<comment type="caution">
    <text evidence="6">The sequence shown here is derived from an EMBL/GenBank/DDBJ whole genome shotgun (WGS) entry which is preliminary data.</text>
</comment>
<organism evidence="6 7">
    <name type="scientific">Candidatus Desulfolinea nitratireducens</name>
    <dbReference type="NCBI Taxonomy" id="2841698"/>
    <lineage>
        <taxon>Bacteria</taxon>
        <taxon>Bacillati</taxon>
        <taxon>Chloroflexota</taxon>
        <taxon>Anaerolineae</taxon>
        <taxon>Anaerolineales</taxon>
        <taxon>Anaerolineales incertae sedis</taxon>
        <taxon>Candidatus Desulfolinea</taxon>
    </lineage>
</organism>
<evidence type="ECO:0000256" key="2">
    <source>
        <dbReference type="ARBA" id="ARBA00022741"/>
    </source>
</evidence>
<keyword evidence="1 5" id="KW-0436">Ligase</keyword>